<keyword evidence="1" id="KW-0812">Transmembrane</keyword>
<gene>
    <name evidence="2" type="ORF">UFOVP587_17</name>
</gene>
<organism evidence="2">
    <name type="scientific">uncultured Caudovirales phage</name>
    <dbReference type="NCBI Taxonomy" id="2100421"/>
    <lineage>
        <taxon>Viruses</taxon>
        <taxon>Duplodnaviria</taxon>
        <taxon>Heunggongvirae</taxon>
        <taxon>Uroviricota</taxon>
        <taxon>Caudoviricetes</taxon>
        <taxon>Peduoviridae</taxon>
        <taxon>Maltschvirus</taxon>
        <taxon>Maltschvirus maltsch</taxon>
    </lineage>
</organism>
<keyword evidence="1" id="KW-0472">Membrane</keyword>
<name>A0A6J5N6W3_9CAUD</name>
<reference evidence="2" key="1">
    <citation type="submission" date="2020-04" db="EMBL/GenBank/DDBJ databases">
        <authorList>
            <person name="Chiriac C."/>
            <person name="Salcher M."/>
            <person name="Ghai R."/>
            <person name="Kavagutti S V."/>
        </authorList>
    </citation>
    <scope>NUCLEOTIDE SEQUENCE</scope>
</reference>
<evidence type="ECO:0000313" key="2">
    <source>
        <dbReference type="EMBL" id="CAB4151449.1"/>
    </source>
</evidence>
<accession>A0A6J5N6W3</accession>
<sequence length="65" mass="7269">MESWLVPVVVAIIGGPIVVLMQILRKENSNQHAEGRELLKEVISKVDRVGTKIDSHIGWHDGIKE</sequence>
<feature type="transmembrane region" description="Helical" evidence="1">
    <location>
        <begin position="6"/>
        <end position="24"/>
    </location>
</feature>
<dbReference type="EMBL" id="LR796566">
    <property type="protein sequence ID" value="CAB4151449.1"/>
    <property type="molecule type" value="Genomic_DNA"/>
</dbReference>
<evidence type="ECO:0000256" key="1">
    <source>
        <dbReference type="SAM" id="Phobius"/>
    </source>
</evidence>
<keyword evidence="1" id="KW-1133">Transmembrane helix</keyword>
<proteinExistence type="predicted"/>
<protein>
    <submittedName>
        <fullName evidence="2">Uncharacterized protein</fullName>
    </submittedName>
</protein>